<dbReference type="OrthoDB" id="2115692at2759"/>
<gene>
    <name evidence="2" type="ORF">MGU_09627</name>
</gene>
<evidence type="ECO:0000313" key="2">
    <source>
        <dbReference type="EMBL" id="KID83092.1"/>
    </source>
</evidence>
<name>A0A0B4GTT9_METGA</name>
<comment type="caution">
    <text evidence="2">The sequence shown here is derived from an EMBL/GenBank/DDBJ whole genome shotgun (WGS) entry which is preliminary data.</text>
</comment>
<keyword evidence="3" id="KW-1185">Reference proteome</keyword>
<dbReference type="InterPro" id="IPR016181">
    <property type="entry name" value="Acyl_CoA_acyltransferase"/>
</dbReference>
<dbReference type="SUPFAM" id="SSF55729">
    <property type="entry name" value="Acyl-CoA N-acyltransferases (Nat)"/>
    <property type="match status" value="1"/>
</dbReference>
<protein>
    <submittedName>
        <fullName evidence="2">Acyl-CoA N-acyltransferase</fullName>
    </submittedName>
</protein>
<sequence length="228" mass="25770">MAIREAKYSDLRGMAEAAAAAFQDEELFGELMHPRRKEYPQDFVAYFERRFLRHWNDPNCHLVVGLDKTTGKVVACAQWERQGVKPASWSDSLRIGSFMQSASRAYLQTLDYLWPNRAADLDKINILDETFPLFAHHWTESRRQNWYLEFLCAHPGYQGQGLGKELVLWGVNRAKEDKICASVISAAGKEAFYGRYGFVEVGRANVGRLGACGIQGGAILFCEGHLST</sequence>
<accession>A0A0B4GTT9</accession>
<dbReference type="AlphaFoldDB" id="A0A0B4GTT9"/>
<dbReference type="GO" id="GO:0016747">
    <property type="term" value="F:acyltransferase activity, transferring groups other than amino-acyl groups"/>
    <property type="evidence" value="ECO:0007669"/>
    <property type="project" value="InterPro"/>
</dbReference>
<dbReference type="Proteomes" id="UP000031192">
    <property type="component" value="Unassembled WGS sequence"/>
</dbReference>
<dbReference type="HOGENOM" id="CLU_060131_3_1_1"/>
<dbReference type="EMBL" id="AZNH01000067">
    <property type="protein sequence ID" value="KID83092.1"/>
    <property type="molecule type" value="Genomic_DNA"/>
</dbReference>
<organism evidence="2 3">
    <name type="scientific">Metarhizium guizhouense (strain ARSEF 977)</name>
    <dbReference type="NCBI Taxonomy" id="1276136"/>
    <lineage>
        <taxon>Eukaryota</taxon>
        <taxon>Fungi</taxon>
        <taxon>Dikarya</taxon>
        <taxon>Ascomycota</taxon>
        <taxon>Pezizomycotina</taxon>
        <taxon>Sordariomycetes</taxon>
        <taxon>Hypocreomycetidae</taxon>
        <taxon>Hypocreales</taxon>
        <taxon>Clavicipitaceae</taxon>
        <taxon>Metarhizium</taxon>
    </lineage>
</organism>
<evidence type="ECO:0000313" key="3">
    <source>
        <dbReference type="Proteomes" id="UP000031192"/>
    </source>
</evidence>
<evidence type="ECO:0000259" key="1">
    <source>
        <dbReference type="PROSITE" id="PS51186"/>
    </source>
</evidence>
<feature type="domain" description="N-acetyltransferase" evidence="1">
    <location>
        <begin position="82"/>
        <end position="223"/>
    </location>
</feature>
<dbReference type="PANTHER" id="PTHR42791:SF16">
    <property type="entry name" value="N-ACETYLTRANSFERASE DOMAIN-CONTAINING PROTEIN"/>
    <property type="match status" value="1"/>
</dbReference>
<dbReference type="InterPro" id="IPR052523">
    <property type="entry name" value="Trichothecene_AcTrans"/>
</dbReference>
<dbReference type="Pfam" id="PF13673">
    <property type="entry name" value="Acetyltransf_10"/>
    <property type="match status" value="1"/>
</dbReference>
<reference evidence="2 3" key="1">
    <citation type="journal article" date="2014" name="Proc. Natl. Acad. Sci. U.S.A.">
        <title>Trajectory and genomic determinants of fungal-pathogen speciation and host adaptation.</title>
        <authorList>
            <person name="Hu X."/>
            <person name="Xiao G."/>
            <person name="Zheng P."/>
            <person name="Shang Y."/>
            <person name="Su Y."/>
            <person name="Zhang X."/>
            <person name="Liu X."/>
            <person name="Zhan S."/>
            <person name="St Leger R.J."/>
            <person name="Wang C."/>
        </authorList>
    </citation>
    <scope>NUCLEOTIDE SEQUENCE [LARGE SCALE GENOMIC DNA]</scope>
    <source>
        <strain evidence="2 3">ARSEF 977</strain>
    </source>
</reference>
<dbReference type="PANTHER" id="PTHR42791">
    <property type="entry name" value="GNAT FAMILY ACETYLTRANSFERASE"/>
    <property type="match status" value="1"/>
</dbReference>
<dbReference type="Gene3D" id="3.40.630.30">
    <property type="match status" value="1"/>
</dbReference>
<dbReference type="PROSITE" id="PS51186">
    <property type="entry name" value="GNAT"/>
    <property type="match status" value="1"/>
</dbReference>
<dbReference type="InterPro" id="IPR000182">
    <property type="entry name" value="GNAT_dom"/>
</dbReference>
<dbReference type="CDD" id="cd04301">
    <property type="entry name" value="NAT_SF"/>
    <property type="match status" value="1"/>
</dbReference>
<proteinExistence type="predicted"/>